<keyword evidence="3" id="KW-1185">Reference proteome</keyword>
<evidence type="ECO:0000256" key="1">
    <source>
        <dbReference type="SAM" id="Phobius"/>
    </source>
</evidence>
<proteinExistence type="predicted"/>
<protein>
    <submittedName>
        <fullName evidence="2">Uncharacterized protein</fullName>
    </submittedName>
</protein>
<keyword evidence="1" id="KW-0472">Membrane</keyword>
<dbReference type="EMBL" id="BMAR01000022">
    <property type="protein sequence ID" value="GFR48200.1"/>
    <property type="molecule type" value="Genomic_DNA"/>
</dbReference>
<keyword evidence="1" id="KW-1133">Transmembrane helix</keyword>
<dbReference type="Proteomes" id="UP001054857">
    <property type="component" value="Unassembled WGS sequence"/>
</dbReference>
<feature type="transmembrane region" description="Helical" evidence="1">
    <location>
        <begin position="82"/>
        <end position="103"/>
    </location>
</feature>
<evidence type="ECO:0000313" key="2">
    <source>
        <dbReference type="EMBL" id="GFR48200.1"/>
    </source>
</evidence>
<organism evidence="2 3">
    <name type="scientific">Astrephomene gubernaculifera</name>
    <dbReference type="NCBI Taxonomy" id="47775"/>
    <lineage>
        <taxon>Eukaryota</taxon>
        <taxon>Viridiplantae</taxon>
        <taxon>Chlorophyta</taxon>
        <taxon>core chlorophytes</taxon>
        <taxon>Chlorophyceae</taxon>
        <taxon>CS clade</taxon>
        <taxon>Chlamydomonadales</taxon>
        <taxon>Astrephomenaceae</taxon>
        <taxon>Astrephomene</taxon>
    </lineage>
</organism>
<name>A0AAD3HPS6_9CHLO</name>
<keyword evidence="1" id="KW-0812">Transmembrane</keyword>
<reference evidence="2 3" key="1">
    <citation type="journal article" date="2021" name="Sci. Rep.">
        <title>Genome sequencing of the multicellular alga Astrephomene provides insights into convergent evolution of germ-soma differentiation.</title>
        <authorList>
            <person name="Yamashita S."/>
            <person name="Yamamoto K."/>
            <person name="Matsuzaki R."/>
            <person name="Suzuki S."/>
            <person name="Yamaguchi H."/>
            <person name="Hirooka S."/>
            <person name="Minakuchi Y."/>
            <person name="Miyagishima S."/>
            <person name="Kawachi M."/>
            <person name="Toyoda A."/>
            <person name="Nozaki H."/>
        </authorList>
    </citation>
    <scope>NUCLEOTIDE SEQUENCE [LARGE SCALE GENOMIC DNA]</scope>
    <source>
        <strain evidence="2 3">NIES-4017</strain>
    </source>
</reference>
<gene>
    <name evidence="2" type="ORF">Agub_g10017</name>
</gene>
<comment type="caution">
    <text evidence="2">The sequence shown here is derived from an EMBL/GenBank/DDBJ whole genome shotgun (WGS) entry which is preliminary data.</text>
</comment>
<sequence length="119" mass="13080">MATLTRSSPAVRTTTQLSAVPVPTLRCPRASVTRHKYYEAQRLRQTTLLRAKRATEEDERLIEEMKRAAEKGDLLEGGFAEVLVKILAVVAILGLFAWLGYLAQPVIDNTVASFPSAAP</sequence>
<accession>A0AAD3HPS6</accession>
<dbReference type="AlphaFoldDB" id="A0AAD3HPS6"/>
<evidence type="ECO:0000313" key="3">
    <source>
        <dbReference type="Proteomes" id="UP001054857"/>
    </source>
</evidence>